<name>A0ABU0JWI9_HATLI</name>
<reference evidence="2 3" key="1">
    <citation type="submission" date="2023-07" db="EMBL/GenBank/DDBJ databases">
        <title>Genomic Encyclopedia of Type Strains, Phase IV (KMG-IV): sequencing the most valuable type-strain genomes for metagenomic binning, comparative biology and taxonomic classification.</title>
        <authorList>
            <person name="Goeker M."/>
        </authorList>
    </citation>
    <scope>NUCLEOTIDE SEQUENCE [LARGE SCALE GENOMIC DNA]</scope>
    <source>
        <strain evidence="2 3">DSM 1400</strain>
    </source>
</reference>
<organism evidence="2 3">
    <name type="scientific">Hathewaya limosa</name>
    <name type="common">Clostridium limosum</name>
    <dbReference type="NCBI Taxonomy" id="1536"/>
    <lineage>
        <taxon>Bacteria</taxon>
        <taxon>Bacillati</taxon>
        <taxon>Bacillota</taxon>
        <taxon>Clostridia</taxon>
        <taxon>Eubacteriales</taxon>
        <taxon>Clostridiaceae</taxon>
        <taxon>Hathewaya</taxon>
    </lineage>
</organism>
<keyword evidence="2" id="KW-0436">Ligase</keyword>
<evidence type="ECO:0000313" key="3">
    <source>
        <dbReference type="Proteomes" id="UP001224418"/>
    </source>
</evidence>
<dbReference type="Pfam" id="PF02514">
    <property type="entry name" value="CobN-Mg_chel"/>
    <property type="match status" value="1"/>
</dbReference>
<keyword evidence="3" id="KW-1185">Reference proteome</keyword>
<dbReference type="PANTHER" id="PTHR44119">
    <property type="entry name" value="MAGNESIUM-CHELATASE SUBUNIT CHLH, CHLOROPLASTIC"/>
    <property type="match status" value="1"/>
</dbReference>
<dbReference type="Proteomes" id="UP001224418">
    <property type="component" value="Unassembled WGS sequence"/>
</dbReference>
<sequence length="1105" mass="126245">MDSEILDGIFHKDTKEIFSSFESYAKWYIGNEHIGNYTWIGISTHRSNFENNNLKIEYALIDSLENLGFKVIPIFNYASSEKDSNTDIKDFREILETYFYFEKNIIIEALINLQMVIAIGNDKYDNVFENAVNIFKEIDIPVFRPIVSFYNTIESWENDISGVSQELSSAFTIPEKVGMIEPIIIGCRNEDGLYEPISNRIERFTKRVSKWINLRKMNNKDKKLAIIIHNAPCAGVESTIGLGAGLDVFQSVVNLLNKLKVQNYFIENIPRDGTSLYKLIMKKKAYHDFRWTSVEDIVESKGCLYEMPLKGNEGYMNFYNILESNVRKDIEKTWGSPPGESMVYKNKIIITGINFGNITVMVQPKRGCYGAKCTGEVCKILHDPVCPPPHNYIATYRYIENIMKANAVIHIGTGGNLERLPGKINALSSRCYPDIVLGNLPNIYAYNVAIGTEGIGPKRRSEAVLIDYLPSAFMFNKDFCELVKLIDTYFEAKLTKSNQEYVLKEEIEEQIGNLKVIQELMNGEESFDRVIKEVRDCLVQQTSTSTLENLHVLGEIPNYEEITSLINEYIQNQDKYKNYLKPLCKNDFYYKELILNIIEDILNKSPNLEVKYGKINKAILEELQIEIVNIYKNLLLCNEEILNLIKALEGKYIAPGLSDVPSDNLKNIIPTGRNFYLLDCEKVPTKEAYKVGCSLAAKLIDKYVSEEGKFPEKISMNMISTDISQGKGEQLSQILNLLGVIPVWDSSGKVQGISIIPLKELKRPRIDVIVRISGVLRDSFPSVIKFLDKAIISVASLSEPEELNSVRKNTLKLQNYLKSIGEIDNIDRRSTIRIFGDKPGAYGAGVDLALKASAWEKEKDLAKVFVQFSSYAYGENLNGLDTKHEFIENVKKSDVSYEFSNNKRNNLISCSFSSTVQGGFKILKEISDSRELKQYHGSTKDKDNIKISLLKEELKNNMKETLFNPLWKENMKTKGYKGAADIMMAMQNVFSWQCTSEIVDNKDLDKLVQIYINDKQMFNWFKDNNPYAIEEIARRFLELNERKKWIPNKETLKVLKRAYIDIEGDMEESMEGSKGETQGGNIEIVTSKDISAWNKQLKDIEKILK</sequence>
<evidence type="ECO:0000313" key="2">
    <source>
        <dbReference type="EMBL" id="MDQ0480518.1"/>
    </source>
</evidence>
<dbReference type="EC" id="6.6.1.2" evidence="2"/>
<dbReference type="PANTHER" id="PTHR44119:SF7">
    <property type="entry name" value="MAGNESIUM CHELATASE SUBUNIT"/>
    <property type="match status" value="1"/>
</dbReference>
<dbReference type="GO" id="GO:0051116">
    <property type="term" value="F:cobaltochelatase activity"/>
    <property type="evidence" value="ECO:0007669"/>
    <property type="project" value="UniProtKB-EC"/>
</dbReference>
<dbReference type="InterPro" id="IPR003672">
    <property type="entry name" value="CobN/Mg_chltase"/>
</dbReference>
<comment type="caution">
    <text evidence="2">The sequence shown here is derived from an EMBL/GenBank/DDBJ whole genome shotgun (WGS) entry which is preliminary data.</text>
</comment>
<dbReference type="EMBL" id="JAUSWN010000021">
    <property type="protein sequence ID" value="MDQ0480518.1"/>
    <property type="molecule type" value="Genomic_DNA"/>
</dbReference>
<accession>A0ABU0JWI9</accession>
<gene>
    <name evidence="2" type="ORF">QOZ93_002266</name>
</gene>
<evidence type="ECO:0000259" key="1">
    <source>
        <dbReference type="Pfam" id="PF02514"/>
    </source>
</evidence>
<proteinExistence type="predicted"/>
<feature type="domain" description="CobN/magnesium chelatase" evidence="1">
    <location>
        <begin position="7"/>
        <end position="1051"/>
    </location>
</feature>
<dbReference type="RefSeq" id="WP_307356541.1">
    <property type="nucleotide sequence ID" value="NZ_BAAACJ010000015.1"/>
</dbReference>
<protein>
    <submittedName>
        <fullName evidence="2">Cobaltochelatase CobN</fullName>
        <ecNumber evidence="2">6.6.1.2</ecNumber>
    </submittedName>
</protein>
<dbReference type="CDD" id="cd10150">
    <property type="entry name" value="CobN_like"/>
    <property type="match status" value="1"/>
</dbReference>